<dbReference type="SMART" id="SM00066">
    <property type="entry name" value="GAL4"/>
    <property type="match status" value="1"/>
</dbReference>
<dbReference type="InterPro" id="IPR001138">
    <property type="entry name" value="Zn2Cys6_DnaBD"/>
</dbReference>
<evidence type="ECO:0000256" key="2">
    <source>
        <dbReference type="SAM" id="MobiDB-lite"/>
    </source>
</evidence>
<dbReference type="PROSITE" id="PS00463">
    <property type="entry name" value="ZN2_CY6_FUNGAL_1"/>
    <property type="match status" value="1"/>
</dbReference>
<evidence type="ECO:0000256" key="1">
    <source>
        <dbReference type="ARBA" id="ARBA00023242"/>
    </source>
</evidence>
<feature type="domain" description="Zn(2)-C6 fungal-type" evidence="3">
    <location>
        <begin position="87"/>
        <end position="117"/>
    </location>
</feature>
<evidence type="ECO:0000313" key="4">
    <source>
        <dbReference type="EMBL" id="KAK8090175.1"/>
    </source>
</evidence>
<dbReference type="CDD" id="cd12148">
    <property type="entry name" value="fungal_TF_MHR"/>
    <property type="match status" value="1"/>
</dbReference>
<dbReference type="GeneID" id="92042511"/>
<dbReference type="PANTHER" id="PTHR47256:SF1">
    <property type="entry name" value="ZN(II)2CYS6 TRANSCRIPTION FACTOR (EUROFUNG)"/>
    <property type="match status" value="1"/>
</dbReference>
<sequence>MTSHSSQPRHPDPTGIAGLPMDSLPYASQHHALASSRNLMPDKGGDINGALTSLGRSIAHPDFPLFNGQTPDGEQTSAPKRRRIGAACEECRSRKVACDGSRPSCTPCVDRKAECIYRLRKDGPRGPWLDHIELIERLSSAPEPDALDLLRRLRESTDLSAVLSSPGGGSQDKTRSASLAANRPLPPPAFTKLESELSSLHPIAYPRLNPIDIRAICREARGEFGFRTEFMTTKSDTASVDNASRLSGFIVSEAPNAAFTNSRSPSLTPSMDHVRSPSLCDSRLHQLRMDYWTRVPIGDELAARVISSYLVREHPMLGLFDAELFVTDLVERRLRFCTPFLLSALMYYACHLYAANDPGTVRIANAFYAEAEMLWTSERASDSLATVAGTQLLRIMALLQSRDRQSVEFGHEGKLMAVRLKLFGVAHSAQTASHFAKLSAIWKKATAHTAWGVYNWLTLYGIFESDYNAIPYTPILPIPGESITDEVERYGVIWPAHPLPSYVGYMFGPLCKLWTIVQEVAAVYIVKSGTLVADRVPMSFAESKYQKLLAWSDTLASTYAYGHQSPANTLLFHMFFHGAVLNVFRPFQRRPHGYKMESFASPDSFPTTAFVASLNQLKRLLVLTHLHHSPVDRSPFLASALVQLFCGILKNVNDAEWKQYFDLCMMMGSQLFKWYHVLGPILQGTLAMGLRDGALTSKEALDMLQRYVSADMHDEPMEVIMSGAAFTLDLDLVMTDPTDAMTQSLARQFDELVLFSEFAHVDGDHQGWRNPPRRLQAPRHDRGGRQLPHPGLRQFAVSSPVSLLASNELLLRSLAHLQNITVVVPVIAEAQSKPTLAPIERNG</sequence>
<dbReference type="Gene3D" id="4.10.240.10">
    <property type="entry name" value="Zn(2)-C6 fungal-type DNA-binding domain"/>
    <property type="match status" value="1"/>
</dbReference>
<keyword evidence="1" id="KW-0539">Nucleus</keyword>
<dbReference type="InterPro" id="IPR036864">
    <property type="entry name" value="Zn2-C6_fun-type_DNA-bd_sf"/>
</dbReference>
<dbReference type="CDD" id="cd00067">
    <property type="entry name" value="GAL4"/>
    <property type="match status" value="1"/>
</dbReference>
<dbReference type="SUPFAM" id="SSF57701">
    <property type="entry name" value="Zn2/Cys6 DNA-binding domain"/>
    <property type="match status" value="1"/>
</dbReference>
<dbReference type="PANTHER" id="PTHR47256">
    <property type="entry name" value="ZN(II)2CYS6 TRANSCRIPTION FACTOR (EUROFUNG)-RELATED"/>
    <property type="match status" value="1"/>
</dbReference>
<dbReference type="InterPro" id="IPR053187">
    <property type="entry name" value="Notoamide_regulator"/>
</dbReference>
<feature type="region of interest" description="Disordered" evidence="2">
    <location>
        <begin position="765"/>
        <end position="790"/>
    </location>
</feature>
<dbReference type="RefSeq" id="XP_066673069.1">
    <property type="nucleotide sequence ID" value="XM_066809451.1"/>
</dbReference>
<protein>
    <recommendedName>
        <fullName evidence="3">Zn(2)-C6 fungal-type domain-containing protein</fullName>
    </recommendedName>
</protein>
<reference evidence="4 5" key="1">
    <citation type="submission" date="2023-01" db="EMBL/GenBank/DDBJ databases">
        <title>Analysis of 21 Apiospora genomes using comparative genomics revels a genus with tremendous synthesis potential of carbohydrate active enzymes and secondary metabolites.</title>
        <authorList>
            <person name="Sorensen T."/>
        </authorList>
    </citation>
    <scope>NUCLEOTIDE SEQUENCE [LARGE SCALE GENOMIC DNA]</scope>
    <source>
        <strain evidence="4 5">CBS 114990</strain>
    </source>
</reference>
<dbReference type="Pfam" id="PF00172">
    <property type="entry name" value="Zn_clus"/>
    <property type="match status" value="1"/>
</dbReference>
<evidence type="ECO:0000259" key="3">
    <source>
        <dbReference type="PROSITE" id="PS50048"/>
    </source>
</evidence>
<proteinExistence type="predicted"/>
<dbReference type="EMBL" id="JAQQWN010000004">
    <property type="protein sequence ID" value="KAK8090175.1"/>
    <property type="molecule type" value="Genomic_DNA"/>
</dbReference>
<evidence type="ECO:0000313" key="5">
    <source>
        <dbReference type="Proteomes" id="UP001433268"/>
    </source>
</evidence>
<gene>
    <name evidence="4" type="ORF">PG997_005136</name>
</gene>
<dbReference type="PROSITE" id="PS50048">
    <property type="entry name" value="ZN2_CY6_FUNGAL_2"/>
    <property type="match status" value="1"/>
</dbReference>
<accession>A0ABR1X449</accession>
<organism evidence="4 5">
    <name type="scientific">Apiospora hydei</name>
    <dbReference type="NCBI Taxonomy" id="1337664"/>
    <lineage>
        <taxon>Eukaryota</taxon>
        <taxon>Fungi</taxon>
        <taxon>Dikarya</taxon>
        <taxon>Ascomycota</taxon>
        <taxon>Pezizomycotina</taxon>
        <taxon>Sordariomycetes</taxon>
        <taxon>Xylariomycetidae</taxon>
        <taxon>Amphisphaeriales</taxon>
        <taxon>Apiosporaceae</taxon>
        <taxon>Apiospora</taxon>
    </lineage>
</organism>
<name>A0ABR1X449_9PEZI</name>
<feature type="region of interest" description="Disordered" evidence="2">
    <location>
        <begin position="160"/>
        <end position="185"/>
    </location>
</feature>
<feature type="region of interest" description="Disordered" evidence="2">
    <location>
        <begin position="1"/>
        <end position="23"/>
    </location>
</feature>
<keyword evidence="5" id="KW-1185">Reference proteome</keyword>
<comment type="caution">
    <text evidence="4">The sequence shown here is derived from an EMBL/GenBank/DDBJ whole genome shotgun (WGS) entry which is preliminary data.</text>
</comment>
<dbReference type="Proteomes" id="UP001433268">
    <property type="component" value="Unassembled WGS sequence"/>
</dbReference>